<dbReference type="InterPro" id="IPR029052">
    <property type="entry name" value="Metallo-depent_PP-like"/>
</dbReference>
<evidence type="ECO:0000256" key="1">
    <source>
        <dbReference type="ARBA" id="ARBA00022723"/>
    </source>
</evidence>
<dbReference type="InterPro" id="IPR024654">
    <property type="entry name" value="Calcineurin-like_PHP_lpxH"/>
</dbReference>
<feature type="domain" description="Calcineurin-like phosphoesterase" evidence="3">
    <location>
        <begin position="1"/>
        <end position="144"/>
    </location>
</feature>
<dbReference type="GO" id="GO:0016787">
    <property type="term" value="F:hydrolase activity"/>
    <property type="evidence" value="ECO:0007669"/>
    <property type="project" value="UniProtKB-KW"/>
</dbReference>
<gene>
    <name evidence="4" type="ORF">MNB_SM-7-854</name>
</gene>
<dbReference type="AlphaFoldDB" id="A0A1W1BMG4"/>
<keyword evidence="1" id="KW-0479">Metal-binding</keyword>
<dbReference type="GO" id="GO:0046872">
    <property type="term" value="F:metal ion binding"/>
    <property type="evidence" value="ECO:0007669"/>
    <property type="project" value="UniProtKB-KW"/>
</dbReference>
<dbReference type="InterPro" id="IPR020935">
    <property type="entry name" value="PdiEstase_YfcE_CS"/>
</dbReference>
<evidence type="ECO:0000256" key="2">
    <source>
        <dbReference type="ARBA" id="ARBA00022801"/>
    </source>
</evidence>
<dbReference type="EMBL" id="FPHB01000025">
    <property type="protein sequence ID" value="SFV54665.1"/>
    <property type="molecule type" value="Genomic_DNA"/>
</dbReference>
<dbReference type="NCBIfam" id="TIGR00040">
    <property type="entry name" value="yfcE"/>
    <property type="match status" value="1"/>
</dbReference>
<organism evidence="4">
    <name type="scientific">hydrothermal vent metagenome</name>
    <dbReference type="NCBI Taxonomy" id="652676"/>
    <lineage>
        <taxon>unclassified sequences</taxon>
        <taxon>metagenomes</taxon>
        <taxon>ecological metagenomes</taxon>
    </lineage>
</organism>
<reference evidence="4" key="1">
    <citation type="submission" date="2016-10" db="EMBL/GenBank/DDBJ databases">
        <authorList>
            <person name="de Groot N.N."/>
        </authorList>
    </citation>
    <scope>NUCLEOTIDE SEQUENCE</scope>
</reference>
<dbReference type="Gene3D" id="3.60.21.10">
    <property type="match status" value="1"/>
</dbReference>
<proteinExistence type="predicted"/>
<evidence type="ECO:0000313" key="4">
    <source>
        <dbReference type="EMBL" id="SFV54665.1"/>
    </source>
</evidence>
<dbReference type="InterPro" id="IPR000979">
    <property type="entry name" value="Phosphodiesterase_MJ0936/Vps29"/>
</dbReference>
<evidence type="ECO:0000259" key="3">
    <source>
        <dbReference type="Pfam" id="PF12850"/>
    </source>
</evidence>
<dbReference type="PANTHER" id="PTHR43165:SF1">
    <property type="entry name" value="PHOSPHODIESTERASE MJ0936"/>
    <property type="match status" value="1"/>
</dbReference>
<accession>A0A1W1BMG4</accession>
<dbReference type="PROSITE" id="PS01269">
    <property type="entry name" value="UPF0025"/>
    <property type="match status" value="1"/>
</dbReference>
<sequence length="170" mass="19992">MKIAVISDTHRKFPLAKESIDRLIDNGAEYLIHAGDICEYDTIEYIKNTELPYVAVYGNNDAHMVQYHNDFNLHKEPYYFKIEDIKFKLMHMPYYLTPDSDVVIFGHTHIFEAKKIQNALFLNPGEVCAREKPLSESVLLDVNEERFLVQYFAKDIKTDTISTKEYEFER</sequence>
<dbReference type="InterPro" id="IPR053193">
    <property type="entry name" value="MetalloPDE_YfcE-like"/>
</dbReference>
<keyword evidence="2" id="KW-0378">Hydrolase</keyword>
<protein>
    <recommendedName>
        <fullName evidence="3">Calcineurin-like phosphoesterase domain-containing protein</fullName>
    </recommendedName>
</protein>
<name>A0A1W1BMG4_9ZZZZ</name>
<dbReference type="Pfam" id="PF12850">
    <property type="entry name" value="Metallophos_2"/>
    <property type="match status" value="1"/>
</dbReference>
<dbReference type="PANTHER" id="PTHR43165">
    <property type="entry name" value="METALLOPHOSPHOESTERASE"/>
    <property type="match status" value="1"/>
</dbReference>
<dbReference type="SUPFAM" id="SSF56300">
    <property type="entry name" value="Metallo-dependent phosphatases"/>
    <property type="match status" value="1"/>
</dbReference>